<dbReference type="Pfam" id="PF02620">
    <property type="entry name" value="YceD"/>
    <property type="match status" value="1"/>
</dbReference>
<proteinExistence type="predicted"/>
<evidence type="ECO:0000313" key="2">
    <source>
        <dbReference type="EMBL" id="KAF3341267.1"/>
    </source>
</evidence>
<feature type="compositionally biased region" description="Acidic residues" evidence="1">
    <location>
        <begin position="139"/>
        <end position="170"/>
    </location>
</feature>
<gene>
    <name evidence="2" type="ORF">FCM35_KLT10111</name>
</gene>
<reference evidence="2" key="1">
    <citation type="submission" date="2020-01" db="EMBL/GenBank/DDBJ databases">
        <title>Genome sequence of Kobresia littledalei, the first chromosome-level genome in the family Cyperaceae.</title>
        <authorList>
            <person name="Qu G."/>
        </authorList>
    </citation>
    <scope>NUCLEOTIDE SEQUENCE</scope>
    <source>
        <strain evidence="2">C.B.Clarke</strain>
        <tissue evidence="2">Leaf</tissue>
    </source>
</reference>
<organism evidence="2 3">
    <name type="scientific">Carex littledalei</name>
    <dbReference type="NCBI Taxonomy" id="544730"/>
    <lineage>
        <taxon>Eukaryota</taxon>
        <taxon>Viridiplantae</taxon>
        <taxon>Streptophyta</taxon>
        <taxon>Embryophyta</taxon>
        <taxon>Tracheophyta</taxon>
        <taxon>Spermatophyta</taxon>
        <taxon>Magnoliopsida</taxon>
        <taxon>Liliopsida</taxon>
        <taxon>Poales</taxon>
        <taxon>Cyperaceae</taxon>
        <taxon>Cyperoideae</taxon>
        <taxon>Cariceae</taxon>
        <taxon>Carex</taxon>
        <taxon>Carex subgen. Euthyceras</taxon>
    </lineage>
</organism>
<dbReference type="AlphaFoldDB" id="A0A833RI66"/>
<accession>A0A833RI66</accession>
<dbReference type="InterPro" id="IPR003772">
    <property type="entry name" value="YceD"/>
</dbReference>
<protein>
    <submittedName>
        <fullName evidence="2">Uncharacterized protein</fullName>
    </submittedName>
</protein>
<dbReference type="PANTHER" id="PTHR34374:SF1">
    <property type="entry name" value="LARGE RIBOSOMAL RNA SUBUNIT ACCUMULATION PROTEIN YCED HOMOLOG 1, CHLOROPLASTIC"/>
    <property type="match status" value="1"/>
</dbReference>
<dbReference type="PANTHER" id="PTHR34374">
    <property type="entry name" value="LARGE RIBOSOMAL RNA SUBUNIT ACCUMULATION PROTEIN YCED HOMOLOG 1, CHLOROPLASTIC"/>
    <property type="match status" value="1"/>
</dbReference>
<evidence type="ECO:0000313" key="3">
    <source>
        <dbReference type="Proteomes" id="UP000623129"/>
    </source>
</evidence>
<name>A0A833RI66_9POAL</name>
<dbReference type="Proteomes" id="UP000623129">
    <property type="component" value="Unassembled WGS sequence"/>
</dbReference>
<evidence type="ECO:0000256" key="1">
    <source>
        <dbReference type="SAM" id="MobiDB-lite"/>
    </source>
</evidence>
<sequence length="415" mass="46728">MAHLSTNPSTIFPASPPLLPRATTKLASFSLLRFSLTSKPFPLRLHNFTPLSPSPPLLPPPRATYDIPISIKSEEYETFLDLELWKGAIVYKRDASVSHVEYCTSLHRLILGWYSSRVSADRAAEMGLKLPDDLKWPSFDDEEDEDEDEDDEDEDEDDEDGDEDEDEDSSGELNKQDVAIRGVDENGNPVSLSYDELKDAEVSVKYDNEDHSDASVDDEDEDDKLDDALMDTPVALSIDVTRRKGRIRLDGILRTVIALDCHKCLASSARCVYLNFSILLSEQPVGESPDDDLDTVEELFDEAKTNKIMFERKGAYGDEDHDIEWDDRLYFPPGEKEIDISKHVRDFIHLEVTRNILCSPNCKGVCLMCSTNLNVGNCTCEKVEGEEGEEESWGTVVNDGPLKGLRKKLEKNLDQ</sequence>
<keyword evidence="3" id="KW-1185">Reference proteome</keyword>
<dbReference type="EMBL" id="SWLB01000002">
    <property type="protein sequence ID" value="KAF3341267.1"/>
    <property type="molecule type" value="Genomic_DNA"/>
</dbReference>
<feature type="region of interest" description="Disordered" evidence="1">
    <location>
        <begin position="132"/>
        <end position="191"/>
    </location>
</feature>
<dbReference type="OrthoDB" id="1931432at2759"/>
<comment type="caution">
    <text evidence="2">The sequence shown here is derived from an EMBL/GenBank/DDBJ whole genome shotgun (WGS) entry which is preliminary data.</text>
</comment>